<feature type="transmembrane region" description="Helical" evidence="1">
    <location>
        <begin position="28"/>
        <end position="48"/>
    </location>
</feature>
<evidence type="ECO:0000313" key="3">
    <source>
        <dbReference type="Proteomes" id="UP000831607"/>
    </source>
</evidence>
<gene>
    <name evidence="2" type="ORF">DHf2319_01065</name>
</gene>
<feature type="transmembrane region" description="Helical" evidence="1">
    <location>
        <begin position="95"/>
        <end position="113"/>
    </location>
</feature>
<dbReference type="PANTHER" id="PTHR15887">
    <property type="entry name" value="TRANSMEMBRANE PROTEIN 69"/>
    <property type="match status" value="1"/>
</dbReference>
<evidence type="ECO:0000313" key="2">
    <source>
        <dbReference type="EMBL" id="UOD50561.1"/>
    </source>
</evidence>
<evidence type="ECO:0000256" key="1">
    <source>
        <dbReference type="SAM" id="Phobius"/>
    </source>
</evidence>
<keyword evidence="1" id="KW-1133">Transmembrane helix</keyword>
<reference evidence="2 3" key="1">
    <citation type="submission" date="2020-11" db="EMBL/GenBank/DDBJ databases">
        <title>Algicoccus daihaiensis sp.nov., isolated from Daihai Lake in Inner Mongolia.</title>
        <authorList>
            <person name="Kai J."/>
        </authorList>
    </citation>
    <scope>NUCLEOTIDE SEQUENCE [LARGE SCALE GENOMIC DNA]</scope>
    <source>
        <strain evidence="3">f23</strain>
    </source>
</reference>
<dbReference type="Pfam" id="PF11911">
    <property type="entry name" value="DUF3429"/>
    <property type="match status" value="1"/>
</dbReference>
<dbReference type="EMBL" id="CP063982">
    <property type="protein sequence ID" value="UOD50561.1"/>
    <property type="molecule type" value="Genomic_DNA"/>
</dbReference>
<name>A0ABY4ALP2_9BURK</name>
<keyword evidence="1" id="KW-0812">Transmembrane</keyword>
<accession>A0ABY4ALP2</accession>
<dbReference type="PANTHER" id="PTHR15887:SF1">
    <property type="entry name" value="TRANSMEMBRANE PROTEIN 69"/>
    <property type="match status" value="1"/>
</dbReference>
<dbReference type="Proteomes" id="UP000831607">
    <property type="component" value="Chromosome"/>
</dbReference>
<dbReference type="RefSeq" id="WP_243478964.1">
    <property type="nucleotide sequence ID" value="NZ_CP063982.1"/>
</dbReference>
<feature type="transmembrane region" description="Helical" evidence="1">
    <location>
        <begin position="149"/>
        <end position="170"/>
    </location>
</feature>
<protein>
    <submittedName>
        <fullName evidence="2">DUF3429 domain-containing protein</fullName>
    </submittedName>
</protein>
<dbReference type="InterPro" id="IPR021836">
    <property type="entry name" value="DUF3429"/>
</dbReference>
<keyword evidence="1" id="KW-0472">Membrane</keyword>
<proteinExistence type="predicted"/>
<sequence length="171" mass="18341">MADKSLLKSIEQMTDSQATGAQTNNTRIPLSVLLPGLAGLIPFVLLSLSEVLGLGLPPVISLLAFNTYGAVILSFVGAIWWGLAAATGERAPKGIMFYWSVVPALIGWFATLVAPDVGVLMLSAGFVLQWLGDAWLIRSYPGVAPQWLFPLRTILTAGVLATMVIAWWFLV</sequence>
<keyword evidence="3" id="KW-1185">Reference proteome</keyword>
<organism evidence="2 3">
    <name type="scientific">Orrella daihaiensis</name>
    <dbReference type="NCBI Taxonomy" id="2782176"/>
    <lineage>
        <taxon>Bacteria</taxon>
        <taxon>Pseudomonadati</taxon>
        <taxon>Pseudomonadota</taxon>
        <taxon>Betaproteobacteria</taxon>
        <taxon>Burkholderiales</taxon>
        <taxon>Alcaligenaceae</taxon>
        <taxon>Orrella</taxon>
    </lineage>
</organism>
<feature type="transmembrane region" description="Helical" evidence="1">
    <location>
        <begin position="60"/>
        <end position="83"/>
    </location>
</feature>